<accession>A0A4R4J5C0</accession>
<dbReference type="InterPro" id="IPR011055">
    <property type="entry name" value="Dup_hybrid_motif"/>
</dbReference>
<sequence length="737" mass="85325">MIISPPMLRDKSVTESDAAWIERMIPVDARRGFPVNAWHTWHGGVHLTHSDSTNRPEKIRAIADGTVHFVRQPQFSKRDLPPYNYNGGTDCGCVVLKHETEIGSGENGKVTFFSLYMHLKTIDSTVSQGKTVYRKDPLGTVGQVDGANAIHFQIFCDDTNLMKLVGRTKSELDITQNGRTDVVYGDMHFYLPSGTAFYEKAPKKDPMITREKAQYTSVELLFITMSFDKGQCTMTTRRQNRNGHYETVGEALVSENYEYDLYKEAVKRYPDSPSAGYEMLRFGRIINTEHETLSPADAPHWREVNYPGGKGWVNLAVNEVKKFSDADFPHWMGWQLIDDDSDSNSQCHSPTLLAALNTETEPRADLSYTICHFPFEWDSATVESRFNWPKLPNDALDEPMSEEDWNKFIAHVKALCIDMAGLPSGKVWHFEPRRFITQFRKCGWLSQNELAALIPRYIRTGYPGTVARGSISWETAFSRWQNYYVHFNRCCNKYLILSIERKSMFLGQVYTETVFMRTMIEIGKGTKDPRKGWISPAMEYYQVFYGRGIMQLTWPSNYEKYRNFQGANSLNNLTEEKVYLDERITHNSTHYWSDPRRRKVSRRTGREEIYVDESLDKQWYPLFDPDDISLNEYFSIDSGGFYWVSKEHRNSRQEEWKTSINRVCDRGLNNESIGRCSILVNGGGNQYYERQGYTRYVYLYLSDMLKTSGIETISVRKGSRDINVIVDYTRQLRSLKV</sequence>
<dbReference type="CDD" id="cd12797">
    <property type="entry name" value="M23_peptidase"/>
    <property type="match status" value="1"/>
</dbReference>
<dbReference type="Gene3D" id="1.10.530.10">
    <property type="match status" value="1"/>
</dbReference>
<evidence type="ECO:0000313" key="2">
    <source>
        <dbReference type="Proteomes" id="UP000295550"/>
    </source>
</evidence>
<dbReference type="InterPro" id="IPR050570">
    <property type="entry name" value="Cell_wall_metabolism_enzyme"/>
</dbReference>
<dbReference type="Gene3D" id="2.70.70.10">
    <property type="entry name" value="Glucose Permease (Domain IIA)"/>
    <property type="match status" value="1"/>
</dbReference>
<dbReference type="SUPFAM" id="SSF51261">
    <property type="entry name" value="Duplicated hybrid motif"/>
    <property type="match status" value="1"/>
</dbReference>
<dbReference type="EMBL" id="PUJX01000019">
    <property type="protein sequence ID" value="TDB47879.1"/>
    <property type="molecule type" value="Genomic_DNA"/>
</dbReference>
<dbReference type="PANTHER" id="PTHR21666:SF290">
    <property type="entry name" value="PEPTIDASE M23 DOMAIN PROTEIN"/>
    <property type="match status" value="1"/>
</dbReference>
<dbReference type="RefSeq" id="WP_132346986.1">
    <property type="nucleotide sequence ID" value="NZ_CAWOLF010000019.1"/>
</dbReference>
<dbReference type="Proteomes" id="UP000295550">
    <property type="component" value="Unassembled WGS sequence"/>
</dbReference>
<dbReference type="InterPro" id="IPR023346">
    <property type="entry name" value="Lysozyme-like_dom_sf"/>
</dbReference>
<comment type="caution">
    <text evidence="1">The sequence shown here is derived from an EMBL/GenBank/DDBJ whole genome shotgun (WGS) entry which is preliminary data.</text>
</comment>
<organism evidence="1 2">
    <name type="scientific">Photorhabdus luminescens subsp. mexicana</name>
    <dbReference type="NCBI Taxonomy" id="2100167"/>
    <lineage>
        <taxon>Bacteria</taxon>
        <taxon>Pseudomonadati</taxon>
        <taxon>Pseudomonadota</taxon>
        <taxon>Gammaproteobacteria</taxon>
        <taxon>Enterobacterales</taxon>
        <taxon>Morganellaceae</taxon>
        <taxon>Photorhabdus</taxon>
    </lineage>
</organism>
<dbReference type="GO" id="GO:0004222">
    <property type="term" value="F:metalloendopeptidase activity"/>
    <property type="evidence" value="ECO:0007669"/>
    <property type="project" value="TreeGrafter"/>
</dbReference>
<dbReference type="SUPFAM" id="SSF53955">
    <property type="entry name" value="Lysozyme-like"/>
    <property type="match status" value="1"/>
</dbReference>
<gene>
    <name evidence="1" type="ORF">C5468_17460</name>
</gene>
<reference evidence="1 2" key="1">
    <citation type="journal article" date="2019" name="Int. J. Syst. Evol. Microbiol.">
        <title>Photorhabdus khanii subsp. guanajuatensis subsp. nov., isolated from Heterorhabditis atacamensis, and Photorhabdus luminescens subsp. mexicana subsp. nov., isolated from Heterorhabditis mexicana entomopathogenic nematodes.</title>
        <authorList>
            <person name="Machado R.A.R."/>
            <person name="Bruno P."/>
            <person name="Arce C.C.M."/>
            <person name="Liechti N."/>
            <person name="Kohler A."/>
            <person name="Bernal J."/>
            <person name="Bruggmann R."/>
            <person name="Turlings T.C.J."/>
        </authorList>
    </citation>
    <scope>NUCLEOTIDE SEQUENCE [LARGE SCALE GENOMIC DNA]</scope>
    <source>
        <strain evidence="1 2">MEX47-22</strain>
    </source>
</reference>
<name>A0A4R4J5C0_PHOLU</name>
<evidence type="ECO:0000313" key="1">
    <source>
        <dbReference type="EMBL" id="TDB47879.1"/>
    </source>
</evidence>
<protein>
    <submittedName>
        <fullName evidence="1">Uncharacterized protein</fullName>
    </submittedName>
</protein>
<dbReference type="PANTHER" id="PTHR21666">
    <property type="entry name" value="PEPTIDASE-RELATED"/>
    <property type="match status" value="1"/>
</dbReference>
<proteinExistence type="predicted"/>
<dbReference type="AlphaFoldDB" id="A0A4R4J5C0"/>